<evidence type="ECO:0000313" key="3">
    <source>
        <dbReference type="EMBL" id="CAF4048775.1"/>
    </source>
</evidence>
<evidence type="ECO:0000313" key="2">
    <source>
        <dbReference type="EMBL" id="CAF1204683.1"/>
    </source>
</evidence>
<organism evidence="2 4">
    <name type="scientific">Rotaria sordida</name>
    <dbReference type="NCBI Taxonomy" id="392033"/>
    <lineage>
        <taxon>Eukaryota</taxon>
        <taxon>Metazoa</taxon>
        <taxon>Spiralia</taxon>
        <taxon>Gnathifera</taxon>
        <taxon>Rotifera</taxon>
        <taxon>Eurotatoria</taxon>
        <taxon>Bdelloidea</taxon>
        <taxon>Philodinida</taxon>
        <taxon>Philodinidae</taxon>
        <taxon>Rotaria</taxon>
    </lineage>
</organism>
<accession>A0A814WFP0</accession>
<reference evidence="2" key="1">
    <citation type="submission" date="2021-02" db="EMBL/GenBank/DDBJ databases">
        <authorList>
            <person name="Nowell W R."/>
        </authorList>
    </citation>
    <scope>NUCLEOTIDE SEQUENCE</scope>
</reference>
<evidence type="ECO:0000259" key="1">
    <source>
        <dbReference type="Pfam" id="PF08652"/>
    </source>
</evidence>
<dbReference type="Pfam" id="PF08652">
    <property type="entry name" value="RAI1"/>
    <property type="match status" value="1"/>
</dbReference>
<dbReference type="EMBL" id="CAJOBD010006008">
    <property type="protein sequence ID" value="CAF4048775.1"/>
    <property type="molecule type" value="Genomic_DNA"/>
</dbReference>
<gene>
    <name evidence="3" type="ORF">JBS370_LOCUS28920</name>
    <name evidence="2" type="ORF">ZHD862_LOCUS23042</name>
</gene>
<dbReference type="Proteomes" id="UP000663864">
    <property type="component" value="Unassembled WGS sequence"/>
</dbReference>
<feature type="domain" description="RAI1-like" evidence="1">
    <location>
        <begin position="86"/>
        <end position="240"/>
    </location>
</feature>
<protein>
    <recommendedName>
        <fullName evidence="1">RAI1-like domain-containing protein</fullName>
    </recommendedName>
</protein>
<proteinExistence type="predicted"/>
<dbReference type="Proteomes" id="UP000663836">
    <property type="component" value="Unassembled WGS sequence"/>
</dbReference>
<name>A0A814WFP0_9BILA</name>
<dbReference type="EMBL" id="CAJNOT010001474">
    <property type="protein sequence ID" value="CAF1204683.1"/>
    <property type="molecule type" value="Genomic_DNA"/>
</dbReference>
<evidence type="ECO:0000313" key="4">
    <source>
        <dbReference type="Proteomes" id="UP000663864"/>
    </source>
</evidence>
<sequence length="242" mass="27847">MASALRPKRKAKRSQNGLPNELFTRLQLIIALEDYPSELMDISPSLVDSYDPRILASCTLSWHLPKNPLSIADYRRCIIIPGQTPYFVQPIPPAYLPSGPQRNAHIRKPIHASILPLLLTAQHARVDIRQYDIISERNSIRKFLMNDEDYIISVVRIDSTVFLRRYATYNHVDRNDVGYRFEQMCTMKSGSFDGNYHQLIEGRIGELRILVLAETDAIKQENGESNELKCQQQRLAKSQEHD</sequence>
<dbReference type="InterPro" id="IPR013961">
    <property type="entry name" value="RAI1"/>
</dbReference>
<dbReference type="AlphaFoldDB" id="A0A814WFP0"/>
<comment type="caution">
    <text evidence="2">The sequence shown here is derived from an EMBL/GenBank/DDBJ whole genome shotgun (WGS) entry which is preliminary data.</text>
</comment>